<accession>A0A2U2PN37</accession>
<protein>
    <submittedName>
        <fullName evidence="1">Uncharacterized protein</fullName>
    </submittedName>
</protein>
<dbReference type="EMBL" id="QEAS01000001">
    <property type="protein sequence ID" value="PWG82599.1"/>
    <property type="molecule type" value="Genomic_DNA"/>
</dbReference>
<organism evidence="1 2">
    <name type="scientific">Pararcticibacter amylolyticus</name>
    <dbReference type="NCBI Taxonomy" id="2173175"/>
    <lineage>
        <taxon>Bacteria</taxon>
        <taxon>Pseudomonadati</taxon>
        <taxon>Bacteroidota</taxon>
        <taxon>Sphingobacteriia</taxon>
        <taxon>Sphingobacteriales</taxon>
        <taxon>Sphingobacteriaceae</taxon>
        <taxon>Pararcticibacter</taxon>
    </lineage>
</organism>
<keyword evidence="2" id="KW-1185">Reference proteome</keyword>
<proteinExistence type="predicted"/>
<sequence>MHNTEIGIFILNAPLFKKYEVSAFDGDIIDILFFNGAIDCFCPKCGTHSIFQGQNDDPNRRQHKINLSLGFDAPNATKKERKLTGVYILDFYCSRDRDHKLHFILKVDDQKMIKIGQSPSPLEIMQNDFKQYKQLLGASFSDLNSAVILYSNNFGVASFTHLRRIIENFFMVEAFKAYESQKGTYSGTPYNELRFKDKFNLVRDYLPETFTENPKLYSIASSGIHSLTEEKCREYFIPLKDCIILCLDEMLADIKKRAMKANVKESLGKIASSIGKNQS</sequence>
<reference evidence="1 2" key="1">
    <citation type="submission" date="2018-04" db="EMBL/GenBank/DDBJ databases">
        <title>Pedobacter chongqingensis sp. nov., isolated from a rottenly hemp rope.</title>
        <authorList>
            <person name="Cai Y."/>
        </authorList>
    </citation>
    <scope>NUCLEOTIDE SEQUENCE [LARGE SCALE GENOMIC DNA]</scope>
    <source>
        <strain evidence="1 2">FJ4-8</strain>
    </source>
</reference>
<evidence type="ECO:0000313" key="2">
    <source>
        <dbReference type="Proteomes" id="UP000245647"/>
    </source>
</evidence>
<comment type="caution">
    <text evidence="1">The sequence shown here is derived from an EMBL/GenBank/DDBJ whole genome shotgun (WGS) entry which is preliminary data.</text>
</comment>
<dbReference type="OrthoDB" id="981660at2"/>
<name>A0A2U2PN37_9SPHI</name>
<gene>
    <name evidence="1" type="ORF">DDR33_01690</name>
</gene>
<dbReference type="AlphaFoldDB" id="A0A2U2PN37"/>
<evidence type="ECO:0000313" key="1">
    <source>
        <dbReference type="EMBL" id="PWG82599.1"/>
    </source>
</evidence>
<dbReference type="RefSeq" id="WP_109414018.1">
    <property type="nucleotide sequence ID" value="NZ_QEAS01000001.1"/>
</dbReference>
<dbReference type="Proteomes" id="UP000245647">
    <property type="component" value="Unassembled WGS sequence"/>
</dbReference>